<feature type="domain" description="Solute-binding protein family 3/N-terminal" evidence="2">
    <location>
        <begin position="47"/>
        <end position="273"/>
    </location>
</feature>
<evidence type="ECO:0000259" key="3">
    <source>
        <dbReference type="SMART" id="SM00079"/>
    </source>
</evidence>
<dbReference type="RefSeq" id="WP_192768919.1">
    <property type="nucleotide sequence ID" value="NZ_JADBEB010000001.1"/>
</dbReference>
<dbReference type="Proteomes" id="UP000649753">
    <property type="component" value="Unassembled WGS sequence"/>
</dbReference>
<organism evidence="4 5">
    <name type="scientific">Plantactinospora soyae</name>
    <dbReference type="NCBI Taxonomy" id="1544732"/>
    <lineage>
        <taxon>Bacteria</taxon>
        <taxon>Bacillati</taxon>
        <taxon>Actinomycetota</taxon>
        <taxon>Actinomycetes</taxon>
        <taxon>Micromonosporales</taxon>
        <taxon>Micromonosporaceae</taxon>
        <taxon>Plantactinospora</taxon>
    </lineage>
</organism>
<dbReference type="SMART" id="SM00079">
    <property type="entry name" value="PBPe"/>
    <property type="match status" value="1"/>
</dbReference>
<dbReference type="GO" id="GO:0016020">
    <property type="term" value="C:membrane"/>
    <property type="evidence" value="ECO:0007669"/>
    <property type="project" value="InterPro"/>
</dbReference>
<evidence type="ECO:0000256" key="1">
    <source>
        <dbReference type="ARBA" id="ARBA00022729"/>
    </source>
</evidence>
<reference evidence="4" key="1">
    <citation type="submission" date="2020-10" db="EMBL/GenBank/DDBJ databases">
        <title>Sequencing the genomes of 1000 actinobacteria strains.</title>
        <authorList>
            <person name="Klenk H.-P."/>
        </authorList>
    </citation>
    <scope>NUCLEOTIDE SEQUENCE</scope>
    <source>
        <strain evidence="4">DSM 46832</strain>
    </source>
</reference>
<comment type="caution">
    <text evidence="4">The sequence shown here is derived from an EMBL/GenBank/DDBJ whole genome shotgun (WGS) entry which is preliminary data.</text>
</comment>
<dbReference type="EMBL" id="JADBEB010000001">
    <property type="protein sequence ID" value="MBE1489444.1"/>
    <property type="molecule type" value="Genomic_DNA"/>
</dbReference>
<dbReference type="AlphaFoldDB" id="A0A927M7K4"/>
<dbReference type="CDD" id="cd13530">
    <property type="entry name" value="PBP2_peptides_like"/>
    <property type="match status" value="1"/>
</dbReference>
<proteinExistence type="predicted"/>
<dbReference type="InterPro" id="IPR001638">
    <property type="entry name" value="Solute-binding_3/MltF_N"/>
</dbReference>
<keyword evidence="5" id="KW-1185">Reference proteome</keyword>
<protein>
    <submittedName>
        <fullName evidence="4">Polar amino acid transport system substrate-binding protein</fullName>
    </submittedName>
</protein>
<dbReference type="PROSITE" id="PS51257">
    <property type="entry name" value="PROKAR_LIPOPROTEIN"/>
    <property type="match status" value="1"/>
</dbReference>
<accession>A0A927M7K4</accession>
<evidence type="ECO:0000313" key="5">
    <source>
        <dbReference type="Proteomes" id="UP000649753"/>
    </source>
</evidence>
<feature type="domain" description="Ionotropic glutamate receptor C-terminal" evidence="3">
    <location>
        <begin position="47"/>
        <end position="272"/>
    </location>
</feature>
<sequence length="276" mass="28699">MAKLRGARGGTALAMGTVLAVTGLVGCAKEDTGGTTADGVKLVRAGVLTTCTHLPYSPFQSKDDSGKVVGFDVDIVDLAARKLGVTQEIVDTPFEGIKSGADLNSGKCDVAAAGMTITDARKEVLDFSAPYFDATQALVVPVGKTYRALADLAGKRLGVQGATTGEDYVKQQVQQQGLKVEVVSYKDLAAVQQALVTGQIEAAVGDLPVWNEYIEASPGKAVVAGGFDTGEQYGLAVKKGGDPKLLETINQALAEARADGGYDKIYEKWIGAKPTV</sequence>
<dbReference type="PANTHER" id="PTHR35936">
    <property type="entry name" value="MEMBRANE-BOUND LYTIC MUREIN TRANSGLYCOSYLASE F"/>
    <property type="match status" value="1"/>
</dbReference>
<dbReference type="SMART" id="SM00062">
    <property type="entry name" value="PBPb"/>
    <property type="match status" value="1"/>
</dbReference>
<dbReference type="GO" id="GO:0015276">
    <property type="term" value="F:ligand-gated monoatomic ion channel activity"/>
    <property type="evidence" value="ECO:0007669"/>
    <property type="project" value="InterPro"/>
</dbReference>
<dbReference type="SUPFAM" id="SSF53850">
    <property type="entry name" value="Periplasmic binding protein-like II"/>
    <property type="match status" value="1"/>
</dbReference>
<dbReference type="InterPro" id="IPR001320">
    <property type="entry name" value="Iontro_rcpt_C"/>
</dbReference>
<dbReference type="Gene3D" id="3.40.190.10">
    <property type="entry name" value="Periplasmic binding protein-like II"/>
    <property type="match status" value="2"/>
</dbReference>
<dbReference type="PANTHER" id="PTHR35936:SF17">
    <property type="entry name" value="ARGININE-BINDING EXTRACELLULAR PROTEIN ARTP"/>
    <property type="match status" value="1"/>
</dbReference>
<evidence type="ECO:0000313" key="4">
    <source>
        <dbReference type="EMBL" id="MBE1489444.1"/>
    </source>
</evidence>
<name>A0A927M7K4_9ACTN</name>
<gene>
    <name evidence="4" type="ORF">H4W31_005082</name>
</gene>
<keyword evidence="1" id="KW-0732">Signal</keyword>
<evidence type="ECO:0000259" key="2">
    <source>
        <dbReference type="SMART" id="SM00062"/>
    </source>
</evidence>
<dbReference type="Pfam" id="PF00497">
    <property type="entry name" value="SBP_bac_3"/>
    <property type="match status" value="1"/>
</dbReference>